<dbReference type="GO" id="GO:0016491">
    <property type="term" value="F:oxidoreductase activity"/>
    <property type="evidence" value="ECO:0007669"/>
    <property type="project" value="UniProtKB-KW"/>
</dbReference>
<dbReference type="InterPro" id="IPR006115">
    <property type="entry name" value="6PGDH_NADP-bd"/>
</dbReference>
<gene>
    <name evidence="5" type="ordered locus">Bresu_2117</name>
</gene>
<dbReference type="InParanoid" id="D9QIU4"/>
<reference evidence="6" key="1">
    <citation type="journal article" date="2011" name="J. Bacteriol.">
        <title>Genome sequences of eight morphologically diverse alphaproteobacteria.</title>
        <authorList>
            <consortium name="US DOE Joint Genome Institute"/>
            <person name="Brown P.J."/>
            <person name="Kysela D.T."/>
            <person name="Buechlein A."/>
            <person name="Hemmerich C."/>
            <person name="Brun Y.V."/>
        </authorList>
    </citation>
    <scope>NUCLEOTIDE SEQUENCE [LARGE SCALE GENOMIC DNA]</scope>
    <source>
        <strain evidence="6">ATCC 15264 / DSM 4735 / LMG 14903 / NBRC 16000 / CB 81</strain>
    </source>
</reference>
<dbReference type="GO" id="GO:0050661">
    <property type="term" value="F:NADP binding"/>
    <property type="evidence" value="ECO:0007669"/>
    <property type="project" value="InterPro"/>
</dbReference>
<dbReference type="InterPro" id="IPR008927">
    <property type="entry name" value="6-PGluconate_DH-like_C_sf"/>
</dbReference>
<dbReference type="eggNOG" id="COG2084">
    <property type="taxonomic scope" value="Bacteria"/>
</dbReference>
<dbReference type="InterPro" id="IPR015814">
    <property type="entry name" value="Pgluconate_DH_NAD-bd_C"/>
</dbReference>
<feature type="domain" description="6-phosphogluconate dehydrogenase NADP-binding" evidence="3">
    <location>
        <begin position="5"/>
        <end position="145"/>
    </location>
</feature>
<protein>
    <submittedName>
        <fullName evidence="5">Phosphogluconate dehydrogenase, NAD-binding, putative-like protein</fullName>
    </submittedName>
</protein>
<dbReference type="Pfam" id="PF09130">
    <property type="entry name" value="DUF1932"/>
    <property type="match status" value="1"/>
</dbReference>
<dbReference type="STRING" id="633149.Bresu_2117"/>
<dbReference type="Gene3D" id="3.40.50.720">
    <property type="entry name" value="NAD(P)-binding Rossmann-like Domain"/>
    <property type="match status" value="1"/>
</dbReference>
<dbReference type="PANTHER" id="PTHR43580:SF2">
    <property type="entry name" value="CYTOKINE-LIKE NUCLEAR FACTOR N-PAC"/>
    <property type="match status" value="1"/>
</dbReference>
<evidence type="ECO:0000256" key="2">
    <source>
        <dbReference type="PIRSR" id="PIRSR000103-1"/>
    </source>
</evidence>
<dbReference type="RefSeq" id="WP_013269528.1">
    <property type="nucleotide sequence ID" value="NC_014375.1"/>
</dbReference>
<dbReference type="InterPro" id="IPR013328">
    <property type="entry name" value="6PGD_dom2"/>
</dbReference>
<feature type="domain" description="Phosphogluconate dehydrogenase NAD-binding putative C-terminal" evidence="4">
    <location>
        <begin position="195"/>
        <end position="265"/>
    </location>
</feature>
<proteinExistence type="predicted"/>
<evidence type="ECO:0000259" key="4">
    <source>
        <dbReference type="Pfam" id="PF09130"/>
    </source>
</evidence>
<evidence type="ECO:0000313" key="6">
    <source>
        <dbReference type="Proteomes" id="UP000002696"/>
    </source>
</evidence>
<keyword evidence="1" id="KW-0560">Oxidoreductase</keyword>
<accession>D9QIU4</accession>
<keyword evidence="6" id="KW-1185">Reference proteome</keyword>
<dbReference type="SUPFAM" id="SSF48179">
    <property type="entry name" value="6-phosphogluconate dehydrogenase C-terminal domain-like"/>
    <property type="match status" value="1"/>
</dbReference>
<dbReference type="HOGENOM" id="CLU_052530_1_1_5"/>
<dbReference type="SUPFAM" id="SSF51735">
    <property type="entry name" value="NAD(P)-binding Rossmann-fold domains"/>
    <property type="match status" value="1"/>
</dbReference>
<dbReference type="EMBL" id="CP002102">
    <property type="protein sequence ID" value="ADL01427.1"/>
    <property type="molecule type" value="Genomic_DNA"/>
</dbReference>
<sequence>MTSSVSTIGFGEAASAFAEGWVAAGLAVHAYDRKTDSAQTVFAKRADFDRVGVQGCESTADCIATSGLVLCLVTADQATAAAREAAMSLAPGTLWLDMNSVAPDTKRTAARVIEAVGGRYVDVAVLSPVLPKRLNAPLMVSGPHAAEAARRLADIGFTDITIVEGGVGAAAAVKMIRSVMIKGIEALSAECAIAADRAGVMETVIASLDASWPGADWGNRLDYNLDRMMVHGLRRAAEMEESVATLDSLGVGSTMTRGTVALQHSLGALGIDPPDGLAAKLAALAPRAEEAAE</sequence>
<dbReference type="AlphaFoldDB" id="D9QIU4"/>
<evidence type="ECO:0000259" key="3">
    <source>
        <dbReference type="Pfam" id="PF03446"/>
    </source>
</evidence>
<dbReference type="KEGG" id="bsb:Bresu_2117"/>
<dbReference type="Gene3D" id="1.10.1040.10">
    <property type="entry name" value="N-(1-d-carboxylethyl)-l-norvaline Dehydrogenase, domain 2"/>
    <property type="match status" value="1"/>
</dbReference>
<dbReference type="Proteomes" id="UP000002696">
    <property type="component" value="Chromosome"/>
</dbReference>
<dbReference type="PANTHER" id="PTHR43580">
    <property type="entry name" value="OXIDOREDUCTASE GLYR1-RELATED"/>
    <property type="match status" value="1"/>
</dbReference>
<dbReference type="BioCyc" id="BSUB633149:G1GM8-2114-MONOMER"/>
<name>D9QIU4_BRESC</name>
<organism evidence="5 6">
    <name type="scientific">Brevundimonas subvibrioides (strain ATCC 15264 / DSM 4735 / LMG 14903 / NBRC 16000 / CB 81)</name>
    <name type="common">Caulobacter subvibrioides</name>
    <dbReference type="NCBI Taxonomy" id="633149"/>
    <lineage>
        <taxon>Bacteria</taxon>
        <taxon>Pseudomonadati</taxon>
        <taxon>Pseudomonadota</taxon>
        <taxon>Alphaproteobacteria</taxon>
        <taxon>Caulobacterales</taxon>
        <taxon>Caulobacteraceae</taxon>
        <taxon>Brevundimonas</taxon>
    </lineage>
</organism>
<evidence type="ECO:0000256" key="1">
    <source>
        <dbReference type="ARBA" id="ARBA00023002"/>
    </source>
</evidence>
<dbReference type="OrthoDB" id="4333at2"/>
<dbReference type="PIRSF" id="PIRSF000103">
    <property type="entry name" value="HIBADH"/>
    <property type="match status" value="1"/>
</dbReference>
<evidence type="ECO:0000313" key="5">
    <source>
        <dbReference type="EMBL" id="ADL01427.1"/>
    </source>
</evidence>
<dbReference type="InterPro" id="IPR015815">
    <property type="entry name" value="HIBADH-related"/>
</dbReference>
<dbReference type="Pfam" id="PF03446">
    <property type="entry name" value="NAD_binding_2"/>
    <property type="match status" value="1"/>
</dbReference>
<feature type="active site" evidence="2">
    <location>
        <position position="174"/>
    </location>
</feature>
<dbReference type="InterPro" id="IPR051265">
    <property type="entry name" value="HIBADH-related_NP60_sf"/>
</dbReference>
<dbReference type="InterPro" id="IPR036291">
    <property type="entry name" value="NAD(P)-bd_dom_sf"/>
</dbReference>